<sequence>MKEEEIRMVLGCLTKRVKRYEKGSTIFQVGDEISELGIVMGGSVHIIREDYWGNRDLMARIGEYEIFGETYACTPTSVIPVYVIAAQKTEVLFLKVKKILTTCSSACQFHNRLIQNMLAVLAEKNLQMTNKIDVVTKRTTRSKLMTYLSKHAEQNHCSEFSIPLSRQQLADYLGVDRSAMTVELKKMQQEGLIQFEKNQFHLM</sequence>
<dbReference type="Pfam" id="PF00027">
    <property type="entry name" value="cNMP_binding"/>
    <property type="match status" value="1"/>
</dbReference>
<dbReference type="SUPFAM" id="SSF46785">
    <property type="entry name" value="Winged helix' DNA-binding domain"/>
    <property type="match status" value="1"/>
</dbReference>
<dbReference type="PROSITE" id="PS51063">
    <property type="entry name" value="HTH_CRP_2"/>
    <property type="match status" value="1"/>
</dbReference>
<accession>A0A9D1ECM9</accession>
<evidence type="ECO:0000259" key="5">
    <source>
        <dbReference type="PROSITE" id="PS51063"/>
    </source>
</evidence>
<dbReference type="AlphaFoldDB" id="A0A9D1ECM9"/>
<evidence type="ECO:0000256" key="3">
    <source>
        <dbReference type="ARBA" id="ARBA00023163"/>
    </source>
</evidence>
<dbReference type="InterPro" id="IPR014710">
    <property type="entry name" value="RmlC-like_jellyroll"/>
</dbReference>
<evidence type="ECO:0000313" key="6">
    <source>
        <dbReference type="EMBL" id="HIR87921.1"/>
    </source>
</evidence>
<dbReference type="EMBL" id="DVHN01000035">
    <property type="protein sequence ID" value="HIR87921.1"/>
    <property type="molecule type" value="Genomic_DNA"/>
</dbReference>
<dbReference type="InterPro" id="IPR000595">
    <property type="entry name" value="cNMP-bd_dom"/>
</dbReference>
<proteinExistence type="predicted"/>
<feature type="domain" description="HTH crp-type" evidence="5">
    <location>
        <begin position="138"/>
        <end position="203"/>
    </location>
</feature>
<dbReference type="InterPro" id="IPR012318">
    <property type="entry name" value="HTH_CRP"/>
</dbReference>
<reference evidence="6" key="1">
    <citation type="submission" date="2020-10" db="EMBL/GenBank/DDBJ databases">
        <authorList>
            <person name="Gilroy R."/>
        </authorList>
    </citation>
    <scope>NUCLEOTIDE SEQUENCE</scope>
    <source>
        <strain evidence="6">ChiW13-3771</strain>
    </source>
</reference>
<dbReference type="CDD" id="cd00038">
    <property type="entry name" value="CAP_ED"/>
    <property type="match status" value="1"/>
</dbReference>
<dbReference type="Gene3D" id="2.60.120.10">
    <property type="entry name" value="Jelly Rolls"/>
    <property type="match status" value="1"/>
</dbReference>
<dbReference type="InterPro" id="IPR036390">
    <property type="entry name" value="WH_DNA-bd_sf"/>
</dbReference>
<evidence type="ECO:0000313" key="7">
    <source>
        <dbReference type="Proteomes" id="UP000824201"/>
    </source>
</evidence>
<keyword evidence="3" id="KW-0804">Transcription</keyword>
<name>A0A9D1ECM9_9FIRM</name>
<gene>
    <name evidence="6" type="ORF">IAC96_03120</name>
</gene>
<evidence type="ECO:0000256" key="2">
    <source>
        <dbReference type="ARBA" id="ARBA00023125"/>
    </source>
</evidence>
<reference evidence="6" key="2">
    <citation type="journal article" date="2021" name="PeerJ">
        <title>Extensive microbial diversity within the chicken gut microbiome revealed by metagenomics and culture.</title>
        <authorList>
            <person name="Gilroy R."/>
            <person name="Ravi A."/>
            <person name="Getino M."/>
            <person name="Pursley I."/>
            <person name="Horton D.L."/>
            <person name="Alikhan N.F."/>
            <person name="Baker D."/>
            <person name="Gharbi K."/>
            <person name="Hall N."/>
            <person name="Watson M."/>
            <person name="Adriaenssens E.M."/>
            <person name="Foster-Nyarko E."/>
            <person name="Jarju S."/>
            <person name="Secka A."/>
            <person name="Antonio M."/>
            <person name="Oren A."/>
            <person name="Chaudhuri R.R."/>
            <person name="La Ragione R."/>
            <person name="Hildebrand F."/>
            <person name="Pallen M.J."/>
        </authorList>
    </citation>
    <scope>NUCLEOTIDE SEQUENCE</scope>
    <source>
        <strain evidence="6">ChiW13-3771</strain>
    </source>
</reference>
<dbReference type="PROSITE" id="PS50042">
    <property type="entry name" value="CNMP_BINDING_3"/>
    <property type="match status" value="1"/>
</dbReference>
<dbReference type="InterPro" id="IPR018490">
    <property type="entry name" value="cNMP-bd_dom_sf"/>
</dbReference>
<comment type="caution">
    <text evidence="6">The sequence shown here is derived from an EMBL/GenBank/DDBJ whole genome shotgun (WGS) entry which is preliminary data.</text>
</comment>
<dbReference type="Pfam" id="PF13545">
    <property type="entry name" value="HTH_Crp_2"/>
    <property type="match status" value="1"/>
</dbReference>
<evidence type="ECO:0000256" key="1">
    <source>
        <dbReference type="ARBA" id="ARBA00023015"/>
    </source>
</evidence>
<keyword evidence="2" id="KW-0238">DNA-binding</keyword>
<evidence type="ECO:0000259" key="4">
    <source>
        <dbReference type="PROSITE" id="PS50042"/>
    </source>
</evidence>
<dbReference type="SUPFAM" id="SSF51206">
    <property type="entry name" value="cAMP-binding domain-like"/>
    <property type="match status" value="1"/>
</dbReference>
<dbReference type="Proteomes" id="UP000824201">
    <property type="component" value="Unassembled WGS sequence"/>
</dbReference>
<dbReference type="GO" id="GO:0006355">
    <property type="term" value="P:regulation of DNA-templated transcription"/>
    <property type="evidence" value="ECO:0007669"/>
    <property type="project" value="InterPro"/>
</dbReference>
<dbReference type="GO" id="GO:0003677">
    <property type="term" value="F:DNA binding"/>
    <property type="evidence" value="ECO:0007669"/>
    <property type="project" value="UniProtKB-KW"/>
</dbReference>
<protein>
    <submittedName>
        <fullName evidence="6">Crp/Fnr family transcriptional regulator</fullName>
    </submittedName>
</protein>
<feature type="domain" description="Cyclic nucleotide-binding" evidence="4">
    <location>
        <begin position="1"/>
        <end position="69"/>
    </location>
</feature>
<keyword evidence="1" id="KW-0805">Transcription regulation</keyword>
<organism evidence="6 7">
    <name type="scientific">Candidatus Fimimorpha faecalis</name>
    <dbReference type="NCBI Taxonomy" id="2840824"/>
    <lineage>
        <taxon>Bacteria</taxon>
        <taxon>Bacillati</taxon>
        <taxon>Bacillota</taxon>
        <taxon>Clostridia</taxon>
        <taxon>Eubacteriales</taxon>
        <taxon>Candidatus Fimimorpha</taxon>
    </lineage>
</organism>